<evidence type="ECO:0000313" key="9">
    <source>
        <dbReference type="EMBL" id="BAJ79757.1"/>
    </source>
</evidence>
<evidence type="ECO:0000256" key="5">
    <source>
        <dbReference type="ARBA" id="ARBA00023004"/>
    </source>
</evidence>
<dbReference type="SFLD" id="SFLDS00029">
    <property type="entry name" value="Radical_SAM"/>
    <property type="match status" value="1"/>
</dbReference>
<dbReference type="SUPFAM" id="SSF102114">
    <property type="entry name" value="Radical SAM enzymes"/>
    <property type="match status" value="1"/>
</dbReference>
<dbReference type="AlphaFoldDB" id="F0J2W8"/>
<dbReference type="PANTHER" id="PTHR21339">
    <property type="entry name" value="RADICAL S-ADENOSYL METHIONINE DOMAIN-CONTAINING PROTEIN 2"/>
    <property type="match status" value="1"/>
</dbReference>
<dbReference type="GO" id="GO:0051607">
    <property type="term" value="P:defense response to virus"/>
    <property type="evidence" value="ECO:0007669"/>
    <property type="project" value="UniProtKB-KW"/>
</dbReference>
<dbReference type="InterPro" id="IPR007197">
    <property type="entry name" value="rSAM"/>
</dbReference>
<dbReference type="PANTHER" id="PTHR21339:SF0">
    <property type="entry name" value="S-ADENOSYLMETHIONINE-DEPENDENT NUCLEOTIDE DEHYDRATASE RSAD2"/>
    <property type="match status" value="1"/>
</dbReference>
<evidence type="ECO:0000256" key="2">
    <source>
        <dbReference type="ARBA" id="ARBA00022485"/>
    </source>
</evidence>
<dbReference type="InterPro" id="IPR051196">
    <property type="entry name" value="RSAD2/Viperin_antiviral"/>
</dbReference>
<sequence>MVNDQIGGIHVLPPLVINWHITEACNYSCKFCYAKWQAERETRELIHNPARSRQLLEALYALFGPQAPDNPLSGRMAYRGVRLTLAGGEPFLYRRLCLDLINVARGIGFEISVITNASRLGIAEMRELAPNLSILGISVDSGNDHTNGAIGRKDGKGVALSLGDLRERIAAARSINPKINLKINTVVNAHNWQEDFSDAIGQLCPDRWKVLRVLPARTDALVITQAEFDAFVARHRAFRNIMSVEDNADMTQSYLMIDPHGRFFQNRVGRPGYDYSAPILEVGAAEAFKQIIFSPSGFVSRYPSVELPEVA</sequence>
<evidence type="ECO:0000256" key="6">
    <source>
        <dbReference type="ARBA" id="ARBA00023014"/>
    </source>
</evidence>
<reference evidence="9 10" key="1">
    <citation type="submission" date="2010-12" db="EMBL/GenBank/DDBJ databases">
        <title>Whole genome sequence of Acidiphilium multivorum AIU301.</title>
        <authorList>
            <person name="Narita-Yamada S."/>
            <person name="Nakamura S."/>
            <person name="Ito N."/>
            <person name="Takarada H."/>
            <person name="Katano Y."/>
            <person name="Nakazawa H."/>
            <person name="Hosoyama A."/>
            <person name="Yamada R."/>
            <person name="Fujita N."/>
        </authorList>
    </citation>
    <scope>NUCLEOTIDE SEQUENCE [LARGE SCALE GENOMIC DNA]</scope>
    <source>
        <strain evidence="10">DSM 11245 / JCM 8867 / AIU301</strain>
    </source>
</reference>
<protein>
    <recommendedName>
        <fullName evidence="8">S-adenosylmethionine-dependent nucleotide dehydratase</fullName>
    </recommendedName>
</protein>
<accession>F0J2W8</accession>
<dbReference type="GO" id="GO:0046872">
    <property type="term" value="F:metal ion binding"/>
    <property type="evidence" value="ECO:0007669"/>
    <property type="project" value="UniProtKB-KW"/>
</dbReference>
<dbReference type="HOGENOM" id="CLU_049058_0_0_5"/>
<keyword evidence="7" id="KW-0051">Antiviral defense</keyword>
<evidence type="ECO:0000313" key="10">
    <source>
        <dbReference type="Proteomes" id="UP000007100"/>
    </source>
</evidence>
<evidence type="ECO:0000256" key="1">
    <source>
        <dbReference type="ARBA" id="ARBA00001966"/>
    </source>
</evidence>
<dbReference type="CDD" id="cd01335">
    <property type="entry name" value="Radical_SAM"/>
    <property type="match status" value="1"/>
</dbReference>
<evidence type="ECO:0000256" key="7">
    <source>
        <dbReference type="ARBA" id="ARBA00023118"/>
    </source>
</evidence>
<comment type="cofactor">
    <cofactor evidence="1">
        <name>[4Fe-4S] cluster</name>
        <dbReference type="ChEBI" id="CHEBI:49883"/>
    </cofactor>
</comment>
<name>F0J2W8_ACIMA</name>
<gene>
    <name evidence="9" type="ordered locus">ACMV_04100</name>
</gene>
<keyword evidence="5" id="KW-0408">Iron</keyword>
<dbReference type="Gene3D" id="3.20.20.70">
    <property type="entry name" value="Aldolase class I"/>
    <property type="match status" value="1"/>
</dbReference>
<keyword evidence="3" id="KW-0949">S-adenosyl-L-methionine</keyword>
<keyword evidence="2" id="KW-0004">4Fe-4S</keyword>
<organism evidence="9 10">
    <name type="scientific">Acidiphilium multivorum (strain DSM 11245 / JCM 8867 / NBRC 100883 / AIU 301)</name>
    <dbReference type="NCBI Taxonomy" id="926570"/>
    <lineage>
        <taxon>Bacteria</taxon>
        <taxon>Pseudomonadati</taxon>
        <taxon>Pseudomonadota</taxon>
        <taxon>Alphaproteobacteria</taxon>
        <taxon>Acetobacterales</taxon>
        <taxon>Acidocellaceae</taxon>
        <taxon>Acidiphilium</taxon>
    </lineage>
</organism>
<keyword evidence="6" id="KW-0411">Iron-sulfur</keyword>
<dbReference type="EMBL" id="AP012035">
    <property type="protein sequence ID" value="BAJ79757.1"/>
    <property type="molecule type" value="Genomic_DNA"/>
</dbReference>
<dbReference type="NCBIfam" id="NF038283">
    <property type="entry name" value="viperin_w_prok"/>
    <property type="match status" value="1"/>
</dbReference>
<dbReference type="InterPro" id="IPR058240">
    <property type="entry name" value="rSAM_sf"/>
</dbReference>
<evidence type="ECO:0000256" key="3">
    <source>
        <dbReference type="ARBA" id="ARBA00022691"/>
    </source>
</evidence>
<dbReference type="GO" id="GO:0051539">
    <property type="term" value="F:4 iron, 4 sulfur cluster binding"/>
    <property type="evidence" value="ECO:0007669"/>
    <property type="project" value="UniProtKB-KW"/>
</dbReference>
<dbReference type="KEGG" id="amv:ACMV_04100"/>
<dbReference type="PROSITE" id="PS51918">
    <property type="entry name" value="RADICAL_SAM"/>
    <property type="match status" value="1"/>
</dbReference>
<evidence type="ECO:0000256" key="8">
    <source>
        <dbReference type="ARBA" id="ARBA00039667"/>
    </source>
</evidence>
<keyword evidence="4" id="KW-0479">Metal-binding</keyword>
<evidence type="ECO:0000256" key="4">
    <source>
        <dbReference type="ARBA" id="ARBA00022723"/>
    </source>
</evidence>
<dbReference type="GO" id="GO:0003824">
    <property type="term" value="F:catalytic activity"/>
    <property type="evidence" value="ECO:0007669"/>
    <property type="project" value="InterPro"/>
</dbReference>
<dbReference type="SFLD" id="SFLDG01088">
    <property type="entry name" value="antiviral_proteins"/>
    <property type="match status" value="1"/>
</dbReference>
<proteinExistence type="predicted"/>
<dbReference type="Pfam" id="PF04055">
    <property type="entry name" value="Radical_SAM"/>
    <property type="match status" value="1"/>
</dbReference>
<dbReference type="InterPro" id="IPR013785">
    <property type="entry name" value="Aldolase_TIM"/>
</dbReference>
<dbReference type="RefSeq" id="WP_013639376.1">
    <property type="nucleotide sequence ID" value="NC_015186.1"/>
</dbReference>
<dbReference type="Proteomes" id="UP000007100">
    <property type="component" value="Chromosome"/>
</dbReference>
<keyword evidence="10" id="KW-1185">Reference proteome</keyword>